<feature type="region of interest" description="Disordered" evidence="1">
    <location>
        <begin position="274"/>
        <end position="299"/>
    </location>
</feature>
<dbReference type="InterPro" id="IPR013087">
    <property type="entry name" value="Znf_C2H2_type"/>
</dbReference>
<protein>
    <recommendedName>
        <fullName evidence="2">C2H2-type domain-containing protein</fullName>
    </recommendedName>
</protein>
<feature type="region of interest" description="Disordered" evidence="1">
    <location>
        <begin position="445"/>
        <end position="528"/>
    </location>
</feature>
<reference evidence="3" key="2">
    <citation type="submission" date="2023-05" db="EMBL/GenBank/DDBJ databases">
        <authorList>
            <consortium name="Lawrence Berkeley National Laboratory"/>
            <person name="Steindorff A."/>
            <person name="Hensen N."/>
            <person name="Bonometti L."/>
            <person name="Westerberg I."/>
            <person name="Brannstrom I.O."/>
            <person name="Guillou S."/>
            <person name="Cros-Aarteil S."/>
            <person name="Calhoun S."/>
            <person name="Haridas S."/>
            <person name="Kuo A."/>
            <person name="Mondo S."/>
            <person name="Pangilinan J."/>
            <person name="Riley R."/>
            <person name="Labutti K."/>
            <person name="Andreopoulos B."/>
            <person name="Lipzen A."/>
            <person name="Chen C."/>
            <person name="Yanf M."/>
            <person name="Daum C."/>
            <person name="Ng V."/>
            <person name="Clum A."/>
            <person name="Ohm R."/>
            <person name="Martin F."/>
            <person name="Silar P."/>
            <person name="Natvig D."/>
            <person name="Lalanne C."/>
            <person name="Gautier V."/>
            <person name="Ament-Velasquez S.L."/>
            <person name="Kruys A."/>
            <person name="Hutchinson M.I."/>
            <person name="Powell A.J."/>
            <person name="Barry K."/>
            <person name="Miller A.N."/>
            <person name="Grigoriev I.V."/>
            <person name="Debuchy R."/>
            <person name="Gladieux P."/>
            <person name="Thoren M.H."/>
            <person name="Johannesson H."/>
        </authorList>
    </citation>
    <scope>NUCLEOTIDE SEQUENCE</scope>
    <source>
        <strain evidence="3">PSN243</strain>
    </source>
</reference>
<dbReference type="AlphaFoldDB" id="A0AAV9GSD5"/>
<dbReference type="PANTHER" id="PTHR35391">
    <property type="entry name" value="C2H2-TYPE DOMAIN-CONTAINING PROTEIN-RELATED"/>
    <property type="match status" value="1"/>
</dbReference>
<evidence type="ECO:0000313" key="3">
    <source>
        <dbReference type="EMBL" id="KAK4450352.1"/>
    </source>
</evidence>
<comment type="caution">
    <text evidence="3">The sequence shown here is derived from an EMBL/GenBank/DDBJ whole genome shotgun (WGS) entry which is preliminary data.</text>
</comment>
<feature type="compositionally biased region" description="Polar residues" evidence="1">
    <location>
        <begin position="464"/>
        <end position="474"/>
    </location>
</feature>
<dbReference type="PANTHER" id="PTHR35391:SF7">
    <property type="entry name" value="C2H2-TYPE DOMAIN-CONTAINING PROTEIN"/>
    <property type="match status" value="1"/>
</dbReference>
<reference evidence="3" key="1">
    <citation type="journal article" date="2023" name="Mol. Phylogenet. Evol.">
        <title>Genome-scale phylogeny and comparative genomics of the fungal order Sordariales.</title>
        <authorList>
            <person name="Hensen N."/>
            <person name="Bonometti L."/>
            <person name="Westerberg I."/>
            <person name="Brannstrom I.O."/>
            <person name="Guillou S."/>
            <person name="Cros-Aarteil S."/>
            <person name="Calhoun S."/>
            <person name="Haridas S."/>
            <person name="Kuo A."/>
            <person name="Mondo S."/>
            <person name="Pangilinan J."/>
            <person name="Riley R."/>
            <person name="LaButti K."/>
            <person name="Andreopoulos B."/>
            <person name="Lipzen A."/>
            <person name="Chen C."/>
            <person name="Yan M."/>
            <person name="Daum C."/>
            <person name="Ng V."/>
            <person name="Clum A."/>
            <person name="Steindorff A."/>
            <person name="Ohm R.A."/>
            <person name="Martin F."/>
            <person name="Silar P."/>
            <person name="Natvig D.O."/>
            <person name="Lalanne C."/>
            <person name="Gautier V."/>
            <person name="Ament-Velasquez S.L."/>
            <person name="Kruys A."/>
            <person name="Hutchinson M.I."/>
            <person name="Powell A.J."/>
            <person name="Barry K."/>
            <person name="Miller A.N."/>
            <person name="Grigoriev I.V."/>
            <person name="Debuchy R."/>
            <person name="Gladieux P."/>
            <person name="Hiltunen Thoren M."/>
            <person name="Johannesson H."/>
        </authorList>
    </citation>
    <scope>NUCLEOTIDE SEQUENCE</scope>
    <source>
        <strain evidence="3">PSN243</strain>
    </source>
</reference>
<dbReference type="Pfam" id="PF26082">
    <property type="entry name" value="zf-C2H2_AcuF"/>
    <property type="match status" value="1"/>
</dbReference>
<accession>A0AAV9GSD5</accession>
<dbReference type="SMART" id="SM00355">
    <property type="entry name" value="ZnF_C2H2"/>
    <property type="match status" value="3"/>
</dbReference>
<feature type="region of interest" description="Disordered" evidence="1">
    <location>
        <begin position="106"/>
        <end position="134"/>
    </location>
</feature>
<sequence>MTSIASQVTTCFESFQTLIACRRPESQSGDDRCEQFQTIGAANEFSVPRIKDEMARFKVWAANIGAHRNGRSSLDYRVRDTSKIRIQVLQLLEDLSESLSAASSICRGERTPWDEEPELGDAETDTPPGLPEIPSGLTELSQISTDITEIVDCLFRLSISIRNARPHDRFKKAHVISTTHFEESDIRHVDEVFPSAPESLKMLLGKAISRRRQFFKYRELHRRKLGFGLEESDNIDEAEATTVASSLPVEMNSGFLELENAHLDVLNEDGGSEAGWTDTSCGSSAVGGADSKIPPLPKEAGEQPFECPFCYTIISVSTTKAWIKHVLADLRPYVCLLPECTSLGSDFGGRRHWVRHILNHHWRVWTCILDCGLVCESEDEMRAHLVAKHVDSLGTKDIDALVEMSEGPKPRDVACSCPLCHQQLGSLKEYARHVGRHQRDLSLFALPKLDGEEEADDDERNTERQPNPEQNTPTESDVSDAESISSSEKPSEDPPHRHRVTPLSIYGGFGADERETEPVEEGETLPLPTSGRDRVFECCQCAGVVLFGSPCGEPRADGGVCGHDCCINCTER</sequence>
<dbReference type="InterPro" id="IPR058925">
    <property type="entry name" value="zf-C2H2_AcuF"/>
</dbReference>
<feature type="compositionally biased region" description="Acidic residues" evidence="1">
    <location>
        <begin position="114"/>
        <end position="124"/>
    </location>
</feature>
<organism evidence="3 4">
    <name type="scientific">Podospora aff. communis PSN243</name>
    <dbReference type="NCBI Taxonomy" id="3040156"/>
    <lineage>
        <taxon>Eukaryota</taxon>
        <taxon>Fungi</taxon>
        <taxon>Dikarya</taxon>
        <taxon>Ascomycota</taxon>
        <taxon>Pezizomycotina</taxon>
        <taxon>Sordariomycetes</taxon>
        <taxon>Sordariomycetidae</taxon>
        <taxon>Sordariales</taxon>
        <taxon>Podosporaceae</taxon>
        <taxon>Podospora</taxon>
    </lineage>
</organism>
<name>A0AAV9GSD5_9PEZI</name>
<evidence type="ECO:0000259" key="2">
    <source>
        <dbReference type="SMART" id="SM00355"/>
    </source>
</evidence>
<feature type="domain" description="C2H2-type" evidence="2">
    <location>
        <begin position="333"/>
        <end position="360"/>
    </location>
</feature>
<evidence type="ECO:0000256" key="1">
    <source>
        <dbReference type="SAM" id="MobiDB-lite"/>
    </source>
</evidence>
<keyword evidence="4" id="KW-1185">Reference proteome</keyword>
<dbReference type="EMBL" id="MU865933">
    <property type="protein sequence ID" value="KAK4450352.1"/>
    <property type="molecule type" value="Genomic_DNA"/>
</dbReference>
<dbReference type="Proteomes" id="UP001321760">
    <property type="component" value="Unassembled WGS sequence"/>
</dbReference>
<feature type="domain" description="C2H2-type" evidence="2">
    <location>
        <begin position="365"/>
        <end position="389"/>
    </location>
</feature>
<feature type="compositionally biased region" description="Acidic residues" evidence="1">
    <location>
        <begin position="451"/>
        <end position="460"/>
    </location>
</feature>
<proteinExistence type="predicted"/>
<gene>
    <name evidence="3" type="ORF">QBC34DRAFT_324536</name>
</gene>
<feature type="domain" description="C2H2-type" evidence="2">
    <location>
        <begin position="415"/>
        <end position="437"/>
    </location>
</feature>
<evidence type="ECO:0000313" key="4">
    <source>
        <dbReference type="Proteomes" id="UP001321760"/>
    </source>
</evidence>